<dbReference type="EMBL" id="JAVDYB010000001">
    <property type="protein sequence ID" value="MDR7277562.1"/>
    <property type="molecule type" value="Genomic_DNA"/>
</dbReference>
<dbReference type="RefSeq" id="WP_310369941.1">
    <property type="nucleotide sequence ID" value="NZ_JAVDYB010000001.1"/>
</dbReference>
<keyword evidence="4" id="KW-1185">Reference proteome</keyword>
<feature type="transmembrane region" description="Helical" evidence="2">
    <location>
        <begin position="44"/>
        <end position="66"/>
    </location>
</feature>
<keyword evidence="2" id="KW-0472">Membrane</keyword>
<dbReference type="Proteomes" id="UP001183643">
    <property type="component" value="Unassembled WGS sequence"/>
</dbReference>
<evidence type="ECO:0000256" key="2">
    <source>
        <dbReference type="SAM" id="Phobius"/>
    </source>
</evidence>
<accession>A0AAE3YS06</accession>
<feature type="compositionally biased region" description="Basic and acidic residues" evidence="1">
    <location>
        <begin position="1"/>
        <end position="12"/>
    </location>
</feature>
<evidence type="ECO:0000313" key="4">
    <source>
        <dbReference type="Proteomes" id="UP001183643"/>
    </source>
</evidence>
<evidence type="ECO:0000313" key="3">
    <source>
        <dbReference type="EMBL" id="MDR7277562.1"/>
    </source>
</evidence>
<feature type="region of interest" description="Disordered" evidence="1">
    <location>
        <begin position="1"/>
        <end position="30"/>
    </location>
</feature>
<comment type="caution">
    <text evidence="3">The sequence shown here is derived from an EMBL/GenBank/DDBJ whole genome shotgun (WGS) entry which is preliminary data.</text>
</comment>
<dbReference type="AlphaFoldDB" id="A0AAE3YS06"/>
<organism evidence="3 4">
    <name type="scientific">Catenuloplanes atrovinosus</name>
    <dbReference type="NCBI Taxonomy" id="137266"/>
    <lineage>
        <taxon>Bacteria</taxon>
        <taxon>Bacillati</taxon>
        <taxon>Actinomycetota</taxon>
        <taxon>Actinomycetes</taxon>
        <taxon>Micromonosporales</taxon>
        <taxon>Micromonosporaceae</taxon>
        <taxon>Catenuloplanes</taxon>
    </lineage>
</organism>
<gene>
    <name evidence="3" type="ORF">J2S41_004340</name>
</gene>
<reference evidence="3" key="1">
    <citation type="submission" date="2023-07" db="EMBL/GenBank/DDBJ databases">
        <title>Sequencing the genomes of 1000 actinobacteria strains.</title>
        <authorList>
            <person name="Klenk H.-P."/>
        </authorList>
    </citation>
    <scope>NUCLEOTIDE SEQUENCE</scope>
    <source>
        <strain evidence="3">DSM 44707</strain>
    </source>
</reference>
<evidence type="ECO:0000256" key="1">
    <source>
        <dbReference type="SAM" id="MobiDB-lite"/>
    </source>
</evidence>
<proteinExistence type="predicted"/>
<keyword evidence="2" id="KW-0812">Transmembrane</keyword>
<keyword evidence="2" id="KW-1133">Transmembrane helix</keyword>
<sequence>MKNDNEEAEARRMLAPLAEDPPTDPRIDVDETMRVGTRRRRTRTVAGGATFAAVLAVTAGVGLASLPGGGSAGTPVAAGSSAPVPPPVPVGVGEPAPEGAACAVTEFAARAGTPMAVDRTGRWTVVSEGKYGTSYLLDNGAEVGQVPPAPGVDGDGSVLIVTDINSSGTFVAWAYAPSQTSRAYAYVDNTPTPLKGEQAQAVAVAETGTAIGGKAGERPVVWATPAAEPTQLALPEGYRSGEVVALGDDGKSVLGTIGRGETTEITLDGAVGTGVIWPSADADPAFLPLPEGAEWVRPTAMRGDWVVGLVSDGSAFRYHVPTKKIERLPAQIIWPSDVATDGTVAGTAVSAPIVFSRGHHAVLLVGGEVRVLDPDAAEGTLYELIGLSENRVVTGYVMPPEATGTPFRSTCA</sequence>
<protein>
    <submittedName>
        <fullName evidence="3">Uncharacterized protein</fullName>
    </submittedName>
</protein>
<name>A0AAE3YS06_9ACTN</name>